<dbReference type="AlphaFoldDB" id="N8ZJI4"/>
<proteinExistence type="predicted"/>
<evidence type="ECO:0000313" key="2">
    <source>
        <dbReference type="EMBL" id="ENV33914.1"/>
    </source>
</evidence>
<dbReference type="Proteomes" id="UP000013117">
    <property type="component" value="Unassembled WGS sequence"/>
</dbReference>
<dbReference type="STRING" id="202952.GCA_000747725_01957"/>
<evidence type="ECO:0000259" key="1">
    <source>
        <dbReference type="Pfam" id="PF07157"/>
    </source>
</evidence>
<reference evidence="2 3" key="1">
    <citation type="submission" date="2013-02" db="EMBL/GenBank/DDBJ databases">
        <title>The Genome Sequence of Acinetobacter gerneri CIP 107464.</title>
        <authorList>
            <consortium name="The Broad Institute Genome Sequencing Platform"/>
            <consortium name="The Broad Institute Genome Sequencing Center for Infectious Disease"/>
            <person name="Cerqueira G."/>
            <person name="Feldgarden M."/>
            <person name="Courvalin P."/>
            <person name="Perichon B."/>
            <person name="Grillot-Courvalin C."/>
            <person name="Clermont D."/>
            <person name="Rocha E."/>
            <person name="Yoon E.-J."/>
            <person name="Nemec A."/>
            <person name="Walker B."/>
            <person name="Young S.K."/>
            <person name="Zeng Q."/>
            <person name="Gargeya S."/>
            <person name="Fitzgerald M."/>
            <person name="Haas B."/>
            <person name="Abouelleil A."/>
            <person name="Alvarado L."/>
            <person name="Arachchi H.M."/>
            <person name="Berlin A.M."/>
            <person name="Chapman S.B."/>
            <person name="Dewar J."/>
            <person name="Goldberg J."/>
            <person name="Griggs A."/>
            <person name="Gujja S."/>
            <person name="Hansen M."/>
            <person name="Howarth C."/>
            <person name="Imamovic A."/>
            <person name="Larimer J."/>
            <person name="McCowan C."/>
            <person name="Murphy C."/>
            <person name="Neiman D."/>
            <person name="Pearson M."/>
            <person name="Priest M."/>
            <person name="Roberts A."/>
            <person name="Saif S."/>
            <person name="Shea T."/>
            <person name="Sisk P."/>
            <person name="Sykes S."/>
            <person name="Wortman J."/>
            <person name="Nusbaum C."/>
            <person name="Birren B."/>
        </authorList>
    </citation>
    <scope>NUCLEOTIDE SEQUENCE [LARGE SCALE GENOMIC DNA]</scope>
    <source>
        <strain evidence="2 3">CIP 107464</strain>
    </source>
</reference>
<dbReference type="GeneID" id="84209277"/>
<keyword evidence="3" id="KW-1185">Reference proteome</keyword>
<dbReference type="PATRIC" id="fig|1120926.3.peg.1849"/>
<dbReference type="EMBL" id="APPN01000063">
    <property type="protein sequence ID" value="ENV33914.1"/>
    <property type="molecule type" value="Genomic_DNA"/>
</dbReference>
<dbReference type="Pfam" id="PF07157">
    <property type="entry name" value="DNA_circ_N"/>
    <property type="match status" value="1"/>
</dbReference>
<evidence type="ECO:0000313" key="3">
    <source>
        <dbReference type="Proteomes" id="UP000013117"/>
    </source>
</evidence>
<dbReference type="RefSeq" id="WP_004861963.1">
    <property type="nucleotide sequence ID" value="NZ_ASYY01000058.1"/>
</dbReference>
<name>N8ZJI4_9GAMM</name>
<organism evidence="2 3">
    <name type="scientific">Acinetobacter gerneri DSM 14967 = CIP 107464 = MTCC 9824</name>
    <dbReference type="NCBI Taxonomy" id="1120926"/>
    <lineage>
        <taxon>Bacteria</taxon>
        <taxon>Pseudomonadati</taxon>
        <taxon>Pseudomonadota</taxon>
        <taxon>Gammaproteobacteria</taxon>
        <taxon>Moraxellales</taxon>
        <taxon>Moraxellaceae</taxon>
        <taxon>Acinetobacter</taxon>
    </lineage>
</organism>
<dbReference type="HOGENOM" id="CLU_050830_0_0_6"/>
<accession>N8ZJI4</accession>
<dbReference type="eggNOG" id="COG4228">
    <property type="taxonomic scope" value="Bacteria"/>
</dbReference>
<comment type="caution">
    <text evidence="2">The sequence shown here is derived from an EMBL/GenBank/DDBJ whole genome shotgun (WGS) entry which is preliminary data.</text>
</comment>
<dbReference type="OrthoDB" id="378644at2"/>
<dbReference type="InterPro" id="IPR009826">
    <property type="entry name" value="DNA_circ_N"/>
</dbReference>
<sequence length="390" mass="43583">MGWATDLQDASFRGVQFECTAASTSYAKALSVKQAPYSDDASVEDMGNDPDDISLTAVFTGEDYKTYLDALITALKVTGSGELIHPIYGVMQVFVVSFSDNFDAENVDFCTLNIKFLRNKQDKKQLFIPVKTQTSISTATIIDAPASKLGAFLEKLKLQDSNKLFATVTTIRNSLDQARSYLGLAKQSIEDVLSPATYIVGLVDDVTKLVTFDTNITAISKWRDITNRVQRFEKVFQDTDSTEITQAWRSTQVAAHIAVAQQVIATVRAEMASDEIISFTPVDLAVVRQNTRKVLQQAIDIERISNTFESVSQIQIYKELADQIHLQIQELIETRPPITTAKVPVNCTVHWLAHYLYEDMSRSDEILRLNPDLMNPSLLQIGMELTVYAR</sequence>
<feature type="domain" description="DNA circulation N-terminal" evidence="1">
    <location>
        <begin position="7"/>
        <end position="93"/>
    </location>
</feature>
<protein>
    <recommendedName>
        <fullName evidence="1">DNA circulation N-terminal domain-containing protein</fullName>
    </recommendedName>
</protein>
<gene>
    <name evidence="2" type="ORF">F960_01920</name>
</gene>